<accession>B4RP15</accession>
<dbReference type="AlphaFoldDB" id="B4RP15"/>
<gene>
    <name evidence="1" type="ordered locus">NGK_0093</name>
</gene>
<evidence type="ECO:0000313" key="2">
    <source>
        <dbReference type="Proteomes" id="UP000002564"/>
    </source>
</evidence>
<sequence length="53" mass="6061">MLPTVSDGIFYIIPAIFHHSRQHRNLETRHSRAGGNLDLSVQELIGQNGFLRF</sequence>
<name>B4RP15_NEIG2</name>
<dbReference type="HOGENOM" id="CLU_2881197_0_0_4"/>
<protein>
    <submittedName>
        <fullName evidence="1">Uncharacterized protein</fullName>
    </submittedName>
</protein>
<dbReference type="KEGG" id="ngk:NGK_0093"/>
<proteinExistence type="predicted"/>
<evidence type="ECO:0000313" key="1">
    <source>
        <dbReference type="EMBL" id="ACF28792.1"/>
    </source>
</evidence>
<organism evidence="1 2">
    <name type="scientific">Neisseria gonorrhoeae (strain NCCP11945)</name>
    <dbReference type="NCBI Taxonomy" id="521006"/>
    <lineage>
        <taxon>Bacteria</taxon>
        <taxon>Pseudomonadati</taxon>
        <taxon>Pseudomonadota</taxon>
        <taxon>Betaproteobacteria</taxon>
        <taxon>Neisseriales</taxon>
        <taxon>Neisseriaceae</taxon>
        <taxon>Neisseria</taxon>
    </lineage>
</organism>
<dbReference type="EMBL" id="CP001050">
    <property type="protein sequence ID" value="ACF28792.1"/>
    <property type="molecule type" value="Genomic_DNA"/>
</dbReference>
<reference evidence="1 2" key="1">
    <citation type="journal article" date="2008" name="J. Bacteriol.">
        <title>Complete genome sequence of Neisseria gonorrhoeae NCCP11945.</title>
        <authorList>
            <person name="Chung G.T."/>
            <person name="Yoo J.S."/>
            <person name="Oh H.B."/>
            <person name="Lee Y.S."/>
            <person name="Cha S.H."/>
            <person name="Kim S.J."/>
            <person name="Yoo C.K."/>
        </authorList>
    </citation>
    <scope>NUCLEOTIDE SEQUENCE [LARGE SCALE GENOMIC DNA]</scope>
    <source>
        <strain evidence="1 2">NCCP11945</strain>
    </source>
</reference>
<dbReference type="Proteomes" id="UP000002564">
    <property type="component" value="Chromosome"/>
</dbReference>